<evidence type="ECO:0000259" key="2">
    <source>
        <dbReference type="Pfam" id="PF07811"/>
    </source>
</evidence>
<feature type="transmembrane region" description="Helical" evidence="1">
    <location>
        <begin position="14"/>
        <end position="36"/>
    </location>
</feature>
<keyword evidence="4" id="KW-1185">Reference proteome</keyword>
<proteinExistence type="predicted"/>
<keyword evidence="1" id="KW-0472">Membrane</keyword>
<comment type="caution">
    <text evidence="3">The sequence shown here is derived from an EMBL/GenBank/DDBJ whole genome shotgun (WGS) entry which is preliminary data.</text>
</comment>
<dbReference type="Pfam" id="PF07811">
    <property type="entry name" value="TadE"/>
    <property type="match status" value="1"/>
</dbReference>
<evidence type="ECO:0000256" key="1">
    <source>
        <dbReference type="SAM" id="Phobius"/>
    </source>
</evidence>
<evidence type="ECO:0000313" key="4">
    <source>
        <dbReference type="Proteomes" id="UP000237749"/>
    </source>
</evidence>
<name>A0A2S6HU34_9FIRM</name>
<protein>
    <submittedName>
        <fullName evidence="3">Flp pilus assembly protein TadG</fullName>
    </submittedName>
</protein>
<accession>A0A2S6HU34</accession>
<sequence length="173" mass="19524">MADFNGMNENGQSILEFALILPIIVLLFTAPVDFFICMNTKMTLSSAASECISRLDYSDISSGTVSNKLTQIIMQNFTERLDPSKVTIEELNTGSSQKNDYSYYVYSSDLANPSDFGSQFEVRPGSYEYTEVQLQLSYERPAVTFWGTFFLGNTYKVKTPVYSRDIYISGYTP</sequence>
<dbReference type="Proteomes" id="UP000237749">
    <property type="component" value="Unassembled WGS sequence"/>
</dbReference>
<organism evidence="3 4">
    <name type="scientific">Lacrimispora xylanisolvens</name>
    <dbReference type="NCBI Taxonomy" id="384636"/>
    <lineage>
        <taxon>Bacteria</taxon>
        <taxon>Bacillati</taxon>
        <taxon>Bacillota</taxon>
        <taxon>Clostridia</taxon>
        <taxon>Lachnospirales</taxon>
        <taxon>Lachnospiraceae</taxon>
        <taxon>Lacrimispora</taxon>
    </lineage>
</organism>
<keyword evidence="1" id="KW-0812">Transmembrane</keyword>
<evidence type="ECO:0000313" key="3">
    <source>
        <dbReference type="EMBL" id="PPK81350.1"/>
    </source>
</evidence>
<dbReference type="AlphaFoldDB" id="A0A2S6HU34"/>
<dbReference type="InterPro" id="IPR012495">
    <property type="entry name" value="TadE-like_dom"/>
</dbReference>
<gene>
    <name evidence="3" type="ORF">BXY41_104151</name>
</gene>
<keyword evidence="1" id="KW-1133">Transmembrane helix</keyword>
<dbReference type="EMBL" id="PTJA01000004">
    <property type="protein sequence ID" value="PPK81350.1"/>
    <property type="molecule type" value="Genomic_DNA"/>
</dbReference>
<feature type="domain" description="TadE-like" evidence="2">
    <location>
        <begin position="11"/>
        <end position="50"/>
    </location>
</feature>
<dbReference type="RefSeq" id="WP_207657060.1">
    <property type="nucleotide sequence ID" value="NZ_PTJA01000004.1"/>
</dbReference>
<reference evidence="3 4" key="1">
    <citation type="submission" date="2018-02" db="EMBL/GenBank/DDBJ databases">
        <title>Genomic Encyclopedia of Archaeal and Bacterial Type Strains, Phase II (KMG-II): from individual species to whole genera.</title>
        <authorList>
            <person name="Goeker M."/>
        </authorList>
    </citation>
    <scope>NUCLEOTIDE SEQUENCE [LARGE SCALE GENOMIC DNA]</scope>
    <source>
        <strain evidence="3 4">DSM 3808</strain>
    </source>
</reference>